<sequence length="84" mass="9508">MEVKVTKKNEILHIQWQLSNIEIPFSKIIEVLNDDTYAGKVKNGIRIGLPDGQTERVVINTDSDAYIIFTSNAGLKEKILSFMN</sequence>
<feature type="domain" description="Sublancin immunity protein SunI-like PH" evidence="1">
    <location>
        <begin position="1"/>
        <end position="80"/>
    </location>
</feature>
<name>A0A3D8PIQ2_9BACI</name>
<dbReference type="EMBL" id="PIOD01000026">
    <property type="protein sequence ID" value="RDW15119.1"/>
    <property type="molecule type" value="Genomic_DNA"/>
</dbReference>
<dbReference type="OrthoDB" id="2623008at2"/>
<dbReference type="RefSeq" id="WP_115751307.1">
    <property type="nucleotide sequence ID" value="NZ_PIOD01000026.1"/>
</dbReference>
<evidence type="ECO:0000259" key="1">
    <source>
        <dbReference type="Pfam" id="PF23491"/>
    </source>
</evidence>
<keyword evidence="3" id="KW-1185">Reference proteome</keyword>
<comment type="caution">
    <text evidence="2">The sequence shown here is derived from an EMBL/GenBank/DDBJ whole genome shotgun (WGS) entry which is preliminary data.</text>
</comment>
<proteinExistence type="predicted"/>
<organism evidence="2 3">
    <name type="scientific">Oceanobacillus chungangensis</name>
    <dbReference type="NCBI Taxonomy" id="1229152"/>
    <lineage>
        <taxon>Bacteria</taxon>
        <taxon>Bacillati</taxon>
        <taxon>Bacillota</taxon>
        <taxon>Bacilli</taxon>
        <taxon>Bacillales</taxon>
        <taxon>Bacillaceae</taxon>
        <taxon>Oceanobacillus</taxon>
    </lineage>
</organism>
<protein>
    <recommendedName>
        <fullName evidence="1">Sublancin immunity protein SunI-like PH domain-containing protein</fullName>
    </recommendedName>
</protein>
<dbReference type="Pfam" id="PF23491">
    <property type="entry name" value="bPH_8"/>
    <property type="match status" value="1"/>
</dbReference>
<gene>
    <name evidence="2" type="ORF">CWR45_18295</name>
</gene>
<reference evidence="3" key="1">
    <citation type="submission" date="2017-11" db="EMBL/GenBank/DDBJ databases">
        <authorList>
            <person name="Zhu W."/>
        </authorList>
    </citation>
    <scope>NUCLEOTIDE SEQUENCE [LARGE SCALE GENOMIC DNA]</scope>
    <source>
        <strain evidence="3">CAU 1051</strain>
    </source>
</reference>
<dbReference type="Proteomes" id="UP000256520">
    <property type="component" value="Unassembled WGS sequence"/>
</dbReference>
<evidence type="ECO:0000313" key="3">
    <source>
        <dbReference type="Proteomes" id="UP000256520"/>
    </source>
</evidence>
<accession>A0A3D8PIQ2</accession>
<evidence type="ECO:0000313" key="2">
    <source>
        <dbReference type="EMBL" id="RDW15119.1"/>
    </source>
</evidence>
<dbReference type="AlphaFoldDB" id="A0A3D8PIQ2"/>
<dbReference type="InterPro" id="IPR055365">
    <property type="entry name" value="PH_SunI-like"/>
</dbReference>